<keyword evidence="4" id="KW-0997">Cell inner membrane</keyword>
<evidence type="ECO:0000256" key="1">
    <source>
        <dbReference type="ARBA" id="ARBA00022448"/>
    </source>
</evidence>
<dbReference type="InterPro" id="IPR011868">
    <property type="entry name" value="ModC_ABC_ATP-bd"/>
</dbReference>
<dbReference type="GO" id="GO:0016887">
    <property type="term" value="F:ATP hydrolysis activity"/>
    <property type="evidence" value="ECO:0007669"/>
    <property type="project" value="InterPro"/>
</dbReference>
<dbReference type="EMBL" id="WEHX01000002">
    <property type="protein sequence ID" value="KAB7663095.1"/>
    <property type="molecule type" value="Genomic_DNA"/>
</dbReference>
<comment type="caution">
    <text evidence="12">The sequence shown here is derived from an EMBL/GenBank/DDBJ whole genome shotgun (WGS) entry which is preliminary data.</text>
</comment>
<dbReference type="PANTHER" id="PTHR43514">
    <property type="entry name" value="ABC TRANSPORTER I FAMILY MEMBER 10"/>
    <property type="match status" value="1"/>
</dbReference>
<keyword evidence="8" id="KW-0472">Membrane</keyword>
<keyword evidence="6 12" id="KW-0067">ATP-binding</keyword>
<dbReference type="RefSeq" id="WP_152157366.1">
    <property type="nucleotide sequence ID" value="NZ_WEHX01000002.1"/>
</dbReference>
<keyword evidence="3 9" id="KW-0500">Molybdenum</keyword>
<dbReference type="GO" id="GO:0015098">
    <property type="term" value="F:molybdate ion transmembrane transporter activity"/>
    <property type="evidence" value="ECO:0007669"/>
    <property type="project" value="InterPro"/>
</dbReference>
<dbReference type="Gene3D" id="2.40.50.100">
    <property type="match status" value="1"/>
</dbReference>
<dbReference type="PANTHER" id="PTHR43514:SF10">
    <property type="entry name" value="MOLYBDENUM IMPORT ATP-BINDING PROTEIN MODC 2"/>
    <property type="match status" value="1"/>
</dbReference>
<feature type="domain" description="Mop" evidence="11">
    <location>
        <begin position="298"/>
        <end position="367"/>
    </location>
</feature>
<dbReference type="PROSITE" id="PS51866">
    <property type="entry name" value="MOP"/>
    <property type="match status" value="1"/>
</dbReference>
<protein>
    <submittedName>
        <fullName evidence="12">Molybdenum ABC transporter ATP-binding protein</fullName>
    </submittedName>
</protein>
<evidence type="ECO:0000313" key="12">
    <source>
        <dbReference type="EMBL" id="KAB7663095.1"/>
    </source>
</evidence>
<dbReference type="InterPro" id="IPR008995">
    <property type="entry name" value="Mo/tungstate-bd_C_term_dom"/>
</dbReference>
<evidence type="ECO:0000256" key="4">
    <source>
        <dbReference type="ARBA" id="ARBA00022519"/>
    </source>
</evidence>
<dbReference type="GO" id="GO:0005524">
    <property type="term" value="F:ATP binding"/>
    <property type="evidence" value="ECO:0007669"/>
    <property type="project" value="UniProtKB-KW"/>
</dbReference>
<gene>
    <name evidence="12" type="primary">modC</name>
    <name evidence="12" type="ORF">GBM95_00915</name>
</gene>
<evidence type="ECO:0000259" key="10">
    <source>
        <dbReference type="PROSITE" id="PS50893"/>
    </source>
</evidence>
<keyword evidence="7" id="KW-1278">Translocase</keyword>
<evidence type="ECO:0000256" key="5">
    <source>
        <dbReference type="ARBA" id="ARBA00022741"/>
    </source>
</evidence>
<keyword evidence="2" id="KW-1003">Cell membrane</keyword>
<name>A0A6I1ER96_9BURK</name>
<dbReference type="OrthoDB" id="5298774at2"/>
<dbReference type="InterPro" id="IPR004606">
    <property type="entry name" value="Mop_domain"/>
</dbReference>
<proteinExistence type="predicted"/>
<dbReference type="SUPFAM" id="SSF52540">
    <property type="entry name" value="P-loop containing nucleoside triphosphate hydrolases"/>
    <property type="match status" value="1"/>
</dbReference>
<dbReference type="SMART" id="SM00382">
    <property type="entry name" value="AAA"/>
    <property type="match status" value="1"/>
</dbReference>
<evidence type="ECO:0000313" key="13">
    <source>
        <dbReference type="Proteomes" id="UP000430564"/>
    </source>
</evidence>
<dbReference type="Pfam" id="PF03459">
    <property type="entry name" value="TOBE"/>
    <property type="match status" value="1"/>
</dbReference>
<reference evidence="12 13" key="1">
    <citation type="submission" date="2019-10" db="EMBL/GenBank/DDBJ databases">
        <title>Genome diversity of Sutterella seckii.</title>
        <authorList>
            <person name="Chaplin A.V."/>
            <person name="Sokolova S.R."/>
            <person name="Mosin K.A."/>
            <person name="Ivanova E.L."/>
            <person name="Kochetkova T.O."/>
            <person name="Goltsov A.Y."/>
            <person name="Trofimov D.Y."/>
            <person name="Efimov B.A."/>
        </authorList>
    </citation>
    <scope>NUCLEOTIDE SEQUENCE [LARGE SCALE GENOMIC DNA]</scope>
    <source>
        <strain evidence="12 13">ASD393</strain>
    </source>
</reference>
<evidence type="ECO:0000256" key="6">
    <source>
        <dbReference type="ARBA" id="ARBA00022840"/>
    </source>
</evidence>
<dbReference type="AlphaFoldDB" id="A0A6I1ER96"/>
<dbReference type="GO" id="GO:0016020">
    <property type="term" value="C:membrane"/>
    <property type="evidence" value="ECO:0007669"/>
    <property type="project" value="InterPro"/>
</dbReference>
<dbReference type="InterPro" id="IPR003593">
    <property type="entry name" value="AAA+_ATPase"/>
</dbReference>
<evidence type="ECO:0000256" key="8">
    <source>
        <dbReference type="ARBA" id="ARBA00023136"/>
    </source>
</evidence>
<dbReference type="InterPro" id="IPR050334">
    <property type="entry name" value="Molybdenum_import_ModC"/>
</dbReference>
<evidence type="ECO:0000259" key="11">
    <source>
        <dbReference type="PROSITE" id="PS51866"/>
    </source>
</evidence>
<keyword evidence="1" id="KW-0813">Transport</keyword>
<dbReference type="NCBIfam" id="TIGR02142">
    <property type="entry name" value="modC_ABC"/>
    <property type="match status" value="1"/>
</dbReference>
<keyword evidence="5" id="KW-0547">Nucleotide-binding</keyword>
<dbReference type="Gene3D" id="3.40.50.300">
    <property type="entry name" value="P-loop containing nucleotide triphosphate hydrolases"/>
    <property type="match status" value="1"/>
</dbReference>
<evidence type="ECO:0000256" key="3">
    <source>
        <dbReference type="ARBA" id="ARBA00022505"/>
    </source>
</evidence>
<evidence type="ECO:0000256" key="9">
    <source>
        <dbReference type="PROSITE-ProRule" id="PRU01213"/>
    </source>
</evidence>
<dbReference type="InterPro" id="IPR005116">
    <property type="entry name" value="Transp-assoc_OB_typ1"/>
</dbReference>
<evidence type="ECO:0000256" key="2">
    <source>
        <dbReference type="ARBA" id="ARBA00022475"/>
    </source>
</evidence>
<sequence>MTQEHFGEVRLHLARSTGFTLEADIKVPGEGITVLFGPSGCGKTTVLRCVAGLERAEGLVRIGNEVWQDDEKRIFRPTYERSLGYVFQEASLFAHLNVEKNLTFGLERTKVPDGRKRLDEAVALLGIGHLLKRRVSELSGGERQRCAIARALCLRPDILLMDEPLAALDFTRKREILPWLEKLRNELQVPILYVTHSADEMARLADNLVLMAEGHVRASGPLAEVLGNVRLPVDMEEGAAVVLKGTVESISPEWRSAMIRTDGWVLDAVAGNVFQKDAKLRLRVLARDVSIALEKPENLSIRNALPATVEEIGEPCGPENAYQIVKLRSRSGRDVLLARILRESTAALGLRPGLPVWALVKATAVIA</sequence>
<dbReference type="GO" id="GO:0140359">
    <property type="term" value="F:ABC-type transporter activity"/>
    <property type="evidence" value="ECO:0007669"/>
    <property type="project" value="InterPro"/>
</dbReference>
<dbReference type="PROSITE" id="PS50893">
    <property type="entry name" value="ABC_TRANSPORTER_2"/>
    <property type="match status" value="1"/>
</dbReference>
<dbReference type="Pfam" id="PF00005">
    <property type="entry name" value="ABC_tran"/>
    <property type="match status" value="1"/>
</dbReference>
<evidence type="ECO:0000256" key="7">
    <source>
        <dbReference type="ARBA" id="ARBA00022967"/>
    </source>
</evidence>
<organism evidence="12 13">
    <name type="scientific">Sutterella seckii</name>
    <dbReference type="NCBI Taxonomy" id="1944635"/>
    <lineage>
        <taxon>Bacteria</taxon>
        <taxon>Pseudomonadati</taxon>
        <taxon>Pseudomonadota</taxon>
        <taxon>Betaproteobacteria</taxon>
        <taxon>Burkholderiales</taxon>
        <taxon>Sutterellaceae</taxon>
        <taxon>Sutterella</taxon>
    </lineage>
</organism>
<dbReference type="Proteomes" id="UP000430564">
    <property type="component" value="Unassembled WGS sequence"/>
</dbReference>
<accession>A0A6I1ER96</accession>
<dbReference type="InterPro" id="IPR003439">
    <property type="entry name" value="ABC_transporter-like_ATP-bd"/>
</dbReference>
<feature type="domain" description="ABC transporter" evidence="10">
    <location>
        <begin position="4"/>
        <end position="238"/>
    </location>
</feature>
<dbReference type="InterPro" id="IPR027417">
    <property type="entry name" value="P-loop_NTPase"/>
</dbReference>
<dbReference type="SUPFAM" id="SSF50331">
    <property type="entry name" value="MOP-like"/>
    <property type="match status" value="1"/>
</dbReference>